<feature type="non-terminal residue" evidence="1">
    <location>
        <position position="1"/>
    </location>
</feature>
<comment type="caution">
    <text evidence="1">The sequence shown here is derived from an EMBL/GenBank/DDBJ whole genome shotgun (WGS) entry which is preliminary data.</text>
</comment>
<accession>A0A550CDW8</accession>
<dbReference type="Proteomes" id="UP000320762">
    <property type="component" value="Unassembled WGS sequence"/>
</dbReference>
<evidence type="ECO:0000313" key="1">
    <source>
        <dbReference type="EMBL" id="TRM62979.1"/>
    </source>
</evidence>
<dbReference type="OrthoDB" id="3359487at2759"/>
<gene>
    <name evidence="1" type="ORF">BD626DRAFT_358875</name>
</gene>
<reference evidence="1 2" key="1">
    <citation type="journal article" date="2019" name="New Phytol.">
        <title>Comparative genomics reveals unique wood-decay strategies and fruiting body development in the Schizophyllaceae.</title>
        <authorList>
            <person name="Almasi E."/>
            <person name="Sahu N."/>
            <person name="Krizsan K."/>
            <person name="Balint B."/>
            <person name="Kovacs G.M."/>
            <person name="Kiss B."/>
            <person name="Cseklye J."/>
            <person name="Drula E."/>
            <person name="Henrissat B."/>
            <person name="Nagy I."/>
            <person name="Chovatia M."/>
            <person name="Adam C."/>
            <person name="LaButti K."/>
            <person name="Lipzen A."/>
            <person name="Riley R."/>
            <person name="Grigoriev I.V."/>
            <person name="Nagy L.G."/>
        </authorList>
    </citation>
    <scope>NUCLEOTIDE SEQUENCE [LARGE SCALE GENOMIC DNA]</scope>
    <source>
        <strain evidence="1 2">NL-1724</strain>
    </source>
</reference>
<evidence type="ECO:0000313" key="2">
    <source>
        <dbReference type="Proteomes" id="UP000320762"/>
    </source>
</evidence>
<evidence type="ECO:0008006" key="3">
    <source>
        <dbReference type="Google" id="ProtNLM"/>
    </source>
</evidence>
<feature type="non-terminal residue" evidence="1">
    <location>
        <position position="95"/>
    </location>
</feature>
<keyword evidence="2" id="KW-1185">Reference proteome</keyword>
<organism evidence="1 2">
    <name type="scientific">Schizophyllum amplum</name>
    <dbReference type="NCBI Taxonomy" id="97359"/>
    <lineage>
        <taxon>Eukaryota</taxon>
        <taxon>Fungi</taxon>
        <taxon>Dikarya</taxon>
        <taxon>Basidiomycota</taxon>
        <taxon>Agaricomycotina</taxon>
        <taxon>Agaricomycetes</taxon>
        <taxon>Agaricomycetidae</taxon>
        <taxon>Agaricales</taxon>
        <taxon>Schizophyllaceae</taxon>
        <taxon>Schizophyllum</taxon>
    </lineage>
</organism>
<name>A0A550CDW8_9AGAR</name>
<protein>
    <recommendedName>
        <fullName evidence="3">hAT-like transposase RNase-H fold domain-containing protein</fullName>
    </recommendedName>
</protein>
<proteinExistence type="predicted"/>
<dbReference type="AlphaFoldDB" id="A0A550CDW8"/>
<sequence>PNLPFVIIAMDTLDERLATLSINNDLEPAIRAAANLAKRTLNKYYSLTDQADAYRIAMVLHPRHKLEYFEKIGWPSDWISAAQAVTRSVFDSRYA</sequence>
<dbReference type="EMBL" id="VDMD01000011">
    <property type="protein sequence ID" value="TRM62979.1"/>
    <property type="molecule type" value="Genomic_DNA"/>
</dbReference>